<feature type="domain" description="Capsule synthesis protein CapA" evidence="4">
    <location>
        <begin position="73"/>
        <end position="306"/>
    </location>
</feature>
<keyword evidence="6" id="KW-1185">Reference proteome</keyword>
<evidence type="ECO:0000313" key="5">
    <source>
        <dbReference type="EMBL" id="KRM55840.1"/>
    </source>
</evidence>
<evidence type="ECO:0000256" key="2">
    <source>
        <dbReference type="SAM" id="MobiDB-lite"/>
    </source>
</evidence>
<dbReference type="PANTHER" id="PTHR33393:SF13">
    <property type="entry name" value="PGA BIOSYNTHESIS PROTEIN CAPA"/>
    <property type="match status" value="1"/>
</dbReference>
<dbReference type="SUPFAM" id="SSF56300">
    <property type="entry name" value="Metallo-dependent phosphatases"/>
    <property type="match status" value="1"/>
</dbReference>
<dbReference type="EMBL" id="AYYO01000011">
    <property type="protein sequence ID" value="KRM55840.1"/>
    <property type="molecule type" value="Genomic_DNA"/>
</dbReference>
<protein>
    <submittedName>
        <fullName evidence="5">Encapsulation protein CapA</fullName>
    </submittedName>
</protein>
<proteinExistence type="inferred from homology"/>
<accession>A0A0R1ZLF1</accession>
<organism evidence="5 6">
    <name type="scientific">Lacticaseibacillus sharpeae JCM 1186 = DSM 20505</name>
    <dbReference type="NCBI Taxonomy" id="1291052"/>
    <lineage>
        <taxon>Bacteria</taxon>
        <taxon>Bacillati</taxon>
        <taxon>Bacillota</taxon>
        <taxon>Bacilli</taxon>
        <taxon>Lactobacillales</taxon>
        <taxon>Lactobacillaceae</taxon>
        <taxon>Lacticaseibacillus</taxon>
    </lineage>
</organism>
<dbReference type="SMART" id="SM00854">
    <property type="entry name" value="PGA_cap"/>
    <property type="match status" value="1"/>
</dbReference>
<sequence>MGKLKRTGLGLMTLLSVMVLAGCSGTSSKGADKTSSTRSSKTVASSKKRARTSSTATKSSSTAKTDQTNAHLLLTFMGDNTMGTDPKFNAATSLPTVWAQHGNSPTYFFQNVARYFQNDDLTIANLETTLTNTSTQKFKGTGTVFHFKGNPAIVKTLTASGIEAVTVANNHIYDYGQQGFDDTIATLKGAGVGYFGEGYKYTTTVKGVKIGMLGYQGWTATTADLTKIKTDIKELRAAGCQIVIPYFHWGIEKAPRPNATQTTLAHAAIDAGADMVIGSHPHVIESMEQYKGKLIAYSMSNFCFGGNSHPSDMRSFILQASLNVQDGKVAGSQFKVIPTRISSTSAYNDYQPTPYTGSEATSVLNYMNSLSPTLNGGISNQYFRLQ</sequence>
<feature type="compositionally biased region" description="Low complexity" evidence="2">
    <location>
        <begin position="52"/>
        <end position="64"/>
    </location>
</feature>
<evidence type="ECO:0000256" key="3">
    <source>
        <dbReference type="SAM" id="SignalP"/>
    </source>
</evidence>
<evidence type="ECO:0000256" key="1">
    <source>
        <dbReference type="ARBA" id="ARBA00005662"/>
    </source>
</evidence>
<feature type="signal peptide" evidence="3">
    <location>
        <begin position="1"/>
        <end position="21"/>
    </location>
</feature>
<dbReference type="InterPro" id="IPR029052">
    <property type="entry name" value="Metallo-depent_PP-like"/>
</dbReference>
<dbReference type="Gene3D" id="3.60.21.10">
    <property type="match status" value="1"/>
</dbReference>
<feature type="compositionally biased region" description="Low complexity" evidence="2">
    <location>
        <begin position="33"/>
        <end position="45"/>
    </location>
</feature>
<reference evidence="5 6" key="1">
    <citation type="journal article" date="2015" name="Genome Announc.">
        <title>Expanding the biotechnology potential of lactobacilli through comparative genomics of 213 strains and associated genera.</title>
        <authorList>
            <person name="Sun Z."/>
            <person name="Harris H.M."/>
            <person name="McCann A."/>
            <person name="Guo C."/>
            <person name="Argimon S."/>
            <person name="Zhang W."/>
            <person name="Yang X."/>
            <person name="Jeffery I.B."/>
            <person name="Cooney J.C."/>
            <person name="Kagawa T.F."/>
            <person name="Liu W."/>
            <person name="Song Y."/>
            <person name="Salvetti E."/>
            <person name="Wrobel A."/>
            <person name="Rasinkangas P."/>
            <person name="Parkhill J."/>
            <person name="Rea M.C."/>
            <person name="O'Sullivan O."/>
            <person name="Ritari J."/>
            <person name="Douillard F.P."/>
            <person name="Paul Ross R."/>
            <person name="Yang R."/>
            <person name="Briner A.E."/>
            <person name="Felis G.E."/>
            <person name="de Vos W.M."/>
            <person name="Barrangou R."/>
            <person name="Klaenhammer T.R."/>
            <person name="Caufield P.W."/>
            <person name="Cui Y."/>
            <person name="Zhang H."/>
            <person name="O'Toole P.W."/>
        </authorList>
    </citation>
    <scope>NUCLEOTIDE SEQUENCE [LARGE SCALE GENOMIC DNA]</scope>
    <source>
        <strain evidence="5 6">DSM 20505</strain>
    </source>
</reference>
<dbReference type="CDD" id="cd07381">
    <property type="entry name" value="MPP_CapA"/>
    <property type="match status" value="1"/>
</dbReference>
<dbReference type="AlphaFoldDB" id="A0A0R1ZLF1"/>
<evidence type="ECO:0000259" key="4">
    <source>
        <dbReference type="SMART" id="SM00854"/>
    </source>
</evidence>
<keyword evidence="3" id="KW-0732">Signal</keyword>
<dbReference type="Proteomes" id="UP000051679">
    <property type="component" value="Unassembled WGS sequence"/>
</dbReference>
<dbReference type="STRING" id="1291052.FC18_GL000890"/>
<name>A0A0R1ZLF1_9LACO</name>
<dbReference type="PROSITE" id="PS51257">
    <property type="entry name" value="PROKAR_LIPOPROTEIN"/>
    <property type="match status" value="1"/>
</dbReference>
<dbReference type="PATRIC" id="fig|1291052.5.peg.906"/>
<dbReference type="RefSeq" id="WP_054677751.1">
    <property type="nucleotide sequence ID" value="NZ_AYYO01000011.1"/>
</dbReference>
<dbReference type="InterPro" id="IPR019079">
    <property type="entry name" value="Capsule_synth_CapA"/>
</dbReference>
<feature type="region of interest" description="Disordered" evidence="2">
    <location>
        <begin position="26"/>
        <end position="64"/>
    </location>
</feature>
<comment type="caution">
    <text evidence="5">The sequence shown here is derived from an EMBL/GenBank/DDBJ whole genome shotgun (WGS) entry which is preliminary data.</text>
</comment>
<dbReference type="Pfam" id="PF09587">
    <property type="entry name" value="PGA_cap"/>
    <property type="match status" value="1"/>
</dbReference>
<dbReference type="PANTHER" id="PTHR33393">
    <property type="entry name" value="POLYGLUTAMINE SYNTHESIS ACCESSORY PROTEIN RV0574C-RELATED"/>
    <property type="match status" value="1"/>
</dbReference>
<evidence type="ECO:0000313" key="6">
    <source>
        <dbReference type="Proteomes" id="UP000051679"/>
    </source>
</evidence>
<feature type="chain" id="PRO_5039448618" evidence="3">
    <location>
        <begin position="22"/>
        <end position="386"/>
    </location>
</feature>
<dbReference type="InterPro" id="IPR052169">
    <property type="entry name" value="CW_Biosynth-Accessory"/>
</dbReference>
<dbReference type="OrthoDB" id="9810906at2"/>
<gene>
    <name evidence="5" type="ORF">FC18_GL000890</name>
</gene>
<comment type="similarity">
    <text evidence="1">Belongs to the CapA family.</text>
</comment>